<dbReference type="EMBL" id="BIXY01000097">
    <property type="protein sequence ID" value="GCF11171.1"/>
    <property type="molecule type" value="Genomic_DNA"/>
</dbReference>
<proteinExistence type="predicted"/>
<gene>
    <name evidence="1" type="ORF">KDI_47350</name>
</gene>
<reference evidence="1 2" key="1">
    <citation type="submission" date="2019-01" db="EMBL/GenBank/DDBJ databases">
        <title>Draft genome sequence of Dictyobacter sp. Uno17.</title>
        <authorList>
            <person name="Wang C.M."/>
            <person name="Zheng Y."/>
            <person name="Sakai Y."/>
            <person name="Abe K."/>
            <person name="Yokota A."/>
            <person name="Yabe S."/>
        </authorList>
    </citation>
    <scope>NUCLEOTIDE SEQUENCE [LARGE SCALE GENOMIC DNA]</scope>
    <source>
        <strain evidence="1 2">Uno17</strain>
    </source>
</reference>
<keyword evidence="2" id="KW-1185">Reference proteome</keyword>
<comment type="caution">
    <text evidence="1">The sequence shown here is derived from an EMBL/GenBank/DDBJ whole genome shotgun (WGS) entry which is preliminary data.</text>
</comment>
<evidence type="ECO:0000313" key="2">
    <source>
        <dbReference type="Proteomes" id="UP000322530"/>
    </source>
</evidence>
<dbReference type="Proteomes" id="UP000322530">
    <property type="component" value="Unassembled WGS sequence"/>
</dbReference>
<organism evidence="1 2">
    <name type="scientific">Dictyobacter arantiisoli</name>
    <dbReference type="NCBI Taxonomy" id="2014874"/>
    <lineage>
        <taxon>Bacteria</taxon>
        <taxon>Bacillati</taxon>
        <taxon>Chloroflexota</taxon>
        <taxon>Ktedonobacteria</taxon>
        <taxon>Ktedonobacterales</taxon>
        <taxon>Dictyobacteraceae</taxon>
        <taxon>Dictyobacter</taxon>
    </lineage>
</organism>
<accession>A0A5A5THV4</accession>
<sequence>MRPQIEKWYANHLVTILWNELSKRVKAYSVYSVCRPDWCDLQLNRCSSFSQRGRYWRALYV</sequence>
<evidence type="ECO:0000313" key="1">
    <source>
        <dbReference type="EMBL" id="GCF11171.1"/>
    </source>
</evidence>
<protein>
    <submittedName>
        <fullName evidence="1">Uncharacterized protein</fullName>
    </submittedName>
</protein>
<name>A0A5A5THV4_9CHLR</name>
<dbReference type="AlphaFoldDB" id="A0A5A5THV4"/>